<dbReference type="Proteomes" id="UP000805193">
    <property type="component" value="Unassembled WGS sequence"/>
</dbReference>
<organism evidence="1 2">
    <name type="scientific">Ixodes persulcatus</name>
    <name type="common">Taiga tick</name>
    <dbReference type="NCBI Taxonomy" id="34615"/>
    <lineage>
        <taxon>Eukaryota</taxon>
        <taxon>Metazoa</taxon>
        <taxon>Ecdysozoa</taxon>
        <taxon>Arthropoda</taxon>
        <taxon>Chelicerata</taxon>
        <taxon>Arachnida</taxon>
        <taxon>Acari</taxon>
        <taxon>Parasitiformes</taxon>
        <taxon>Ixodida</taxon>
        <taxon>Ixodoidea</taxon>
        <taxon>Ixodidae</taxon>
        <taxon>Ixodinae</taxon>
        <taxon>Ixodes</taxon>
    </lineage>
</organism>
<name>A0AC60NXX4_IXOPE</name>
<accession>A0AC60NXX4</accession>
<evidence type="ECO:0000313" key="2">
    <source>
        <dbReference type="Proteomes" id="UP000805193"/>
    </source>
</evidence>
<protein>
    <submittedName>
        <fullName evidence="1">Uncharacterized protein</fullName>
    </submittedName>
</protein>
<comment type="caution">
    <text evidence="1">The sequence shown here is derived from an EMBL/GenBank/DDBJ whole genome shotgun (WGS) entry which is preliminary data.</text>
</comment>
<sequence>MECMQMPRRRAKCPSSCHRAHQLTAAFPTPLDLASERFQSDSAPQSTPLLWRAAHLRIALLQRAPRRRYTAIPACGRERLNKTGASEIGSPSNVGRARTQVGTMKRRSCRPNPSSPSSALPPRRAHQQGQGRRGSPLYRRSLEIGRLAAVNNEGSRSGAALEPSGRRPARRSAGACSPAQRAHGGPSGAPEFSPNYPANDRHWELRRAASTGPAGTRNTS</sequence>
<evidence type="ECO:0000313" key="1">
    <source>
        <dbReference type="EMBL" id="KAG0412009.1"/>
    </source>
</evidence>
<keyword evidence="2" id="KW-1185">Reference proteome</keyword>
<reference evidence="1 2" key="1">
    <citation type="journal article" date="2020" name="Cell">
        <title>Large-Scale Comparative Analyses of Tick Genomes Elucidate Their Genetic Diversity and Vector Capacities.</title>
        <authorList>
            <consortium name="Tick Genome and Microbiome Consortium (TIGMIC)"/>
            <person name="Jia N."/>
            <person name="Wang J."/>
            <person name="Shi W."/>
            <person name="Du L."/>
            <person name="Sun Y."/>
            <person name="Zhan W."/>
            <person name="Jiang J.F."/>
            <person name="Wang Q."/>
            <person name="Zhang B."/>
            <person name="Ji P."/>
            <person name="Bell-Sakyi L."/>
            <person name="Cui X.M."/>
            <person name="Yuan T.T."/>
            <person name="Jiang B.G."/>
            <person name="Yang W.F."/>
            <person name="Lam T.T."/>
            <person name="Chang Q.C."/>
            <person name="Ding S.J."/>
            <person name="Wang X.J."/>
            <person name="Zhu J.G."/>
            <person name="Ruan X.D."/>
            <person name="Zhao L."/>
            <person name="Wei J.T."/>
            <person name="Ye R.Z."/>
            <person name="Que T.C."/>
            <person name="Du C.H."/>
            <person name="Zhou Y.H."/>
            <person name="Cheng J.X."/>
            <person name="Dai P.F."/>
            <person name="Guo W.B."/>
            <person name="Han X.H."/>
            <person name="Huang E.J."/>
            <person name="Li L.F."/>
            <person name="Wei W."/>
            <person name="Gao Y.C."/>
            <person name="Liu J.Z."/>
            <person name="Shao H.Z."/>
            <person name="Wang X."/>
            <person name="Wang C.C."/>
            <person name="Yang T.C."/>
            <person name="Huo Q.B."/>
            <person name="Li W."/>
            <person name="Chen H.Y."/>
            <person name="Chen S.E."/>
            <person name="Zhou L.G."/>
            <person name="Ni X.B."/>
            <person name="Tian J.H."/>
            <person name="Sheng Y."/>
            <person name="Liu T."/>
            <person name="Pan Y.S."/>
            <person name="Xia L.Y."/>
            <person name="Li J."/>
            <person name="Zhao F."/>
            <person name="Cao W.C."/>
        </authorList>
    </citation>
    <scope>NUCLEOTIDE SEQUENCE [LARGE SCALE GENOMIC DNA]</scope>
    <source>
        <strain evidence="1">Iper-2018</strain>
    </source>
</reference>
<proteinExistence type="predicted"/>
<dbReference type="EMBL" id="JABSTQ010011383">
    <property type="protein sequence ID" value="KAG0412009.1"/>
    <property type="molecule type" value="Genomic_DNA"/>
</dbReference>
<gene>
    <name evidence="1" type="ORF">HPB47_010857</name>
</gene>